<gene>
    <name evidence="1" type="ORF">SDC9_174029</name>
</gene>
<dbReference type="EMBL" id="VSSQ01076187">
    <property type="protein sequence ID" value="MPN26604.1"/>
    <property type="molecule type" value="Genomic_DNA"/>
</dbReference>
<reference evidence="1" key="1">
    <citation type="submission" date="2019-08" db="EMBL/GenBank/DDBJ databases">
        <authorList>
            <person name="Kucharzyk K."/>
            <person name="Murdoch R.W."/>
            <person name="Higgins S."/>
            <person name="Loffler F."/>
        </authorList>
    </citation>
    <scope>NUCLEOTIDE SEQUENCE</scope>
</reference>
<name>A0A645GRI6_9ZZZZ</name>
<sequence length="80" mass="9585">MRDRDIELWEKPFKHDCTFVDVIYSVVNEKDLSSPVFLPQNSVFQKLFRPWPDYSQYGKASLWRSLEDRHISQSAHGKRK</sequence>
<protein>
    <submittedName>
        <fullName evidence="1">Uncharacterized protein</fullName>
    </submittedName>
</protein>
<evidence type="ECO:0000313" key="1">
    <source>
        <dbReference type="EMBL" id="MPN26604.1"/>
    </source>
</evidence>
<organism evidence="1">
    <name type="scientific">bioreactor metagenome</name>
    <dbReference type="NCBI Taxonomy" id="1076179"/>
    <lineage>
        <taxon>unclassified sequences</taxon>
        <taxon>metagenomes</taxon>
        <taxon>ecological metagenomes</taxon>
    </lineage>
</organism>
<proteinExistence type="predicted"/>
<dbReference type="AlphaFoldDB" id="A0A645GRI6"/>
<accession>A0A645GRI6</accession>
<comment type="caution">
    <text evidence="1">The sequence shown here is derived from an EMBL/GenBank/DDBJ whole genome shotgun (WGS) entry which is preliminary data.</text>
</comment>